<sequence length="210" mass="23511">METLVRSLISQHQGGRSAKLSDPPQFTGEPEKEPSFRHWKAEMHNKLEVNADHYKTERAKISYIFSRTTGTASDTIRPNVHDGPAAFQTAEEAFTLLTSNTTPFNSFYAKFIALATESELPRDQWFEEMWTRLSGGLRHGLAPVKDSLNSSFQDLTARARTLDRELQNDIKAAEKKKERANKLLKNTKPTAVTIANAELDSGSAEDSGKE</sequence>
<organism evidence="1 2">
    <name type="scientific">Neofusicoccum parvum</name>
    <dbReference type="NCBI Taxonomy" id="310453"/>
    <lineage>
        <taxon>Eukaryota</taxon>
        <taxon>Fungi</taxon>
        <taxon>Dikarya</taxon>
        <taxon>Ascomycota</taxon>
        <taxon>Pezizomycotina</taxon>
        <taxon>Dothideomycetes</taxon>
        <taxon>Dothideomycetes incertae sedis</taxon>
        <taxon>Botryosphaeriales</taxon>
        <taxon>Botryosphaeriaceae</taxon>
        <taxon>Neofusicoccum</taxon>
    </lineage>
</organism>
<dbReference type="EMBL" id="BSXG01000311">
    <property type="protein sequence ID" value="GME37065.1"/>
    <property type="molecule type" value="Genomic_DNA"/>
</dbReference>
<comment type="caution">
    <text evidence="1">The sequence shown here is derived from an EMBL/GenBank/DDBJ whole genome shotgun (WGS) entry which is preliminary data.</text>
</comment>
<gene>
    <name evidence="1" type="primary">g7193</name>
    <name evidence="1" type="ORF">NpPPO83_00007193</name>
</gene>
<reference evidence="1" key="1">
    <citation type="submission" date="2024-09" db="EMBL/GenBank/DDBJ databases">
        <title>Draft Genome Sequences of Neofusicoccum parvum.</title>
        <authorList>
            <person name="Ashida A."/>
            <person name="Camagna M."/>
            <person name="Tanaka A."/>
            <person name="Takemoto D."/>
        </authorList>
    </citation>
    <scope>NUCLEOTIDE SEQUENCE</scope>
    <source>
        <strain evidence="1">PPO83</strain>
    </source>
</reference>
<protein>
    <submittedName>
        <fullName evidence="1">Uncharacterized protein</fullName>
    </submittedName>
</protein>
<proteinExistence type="predicted"/>
<name>A0ACB5SEG4_9PEZI</name>
<accession>A0ACB5SEG4</accession>
<evidence type="ECO:0000313" key="1">
    <source>
        <dbReference type="EMBL" id="GME37065.1"/>
    </source>
</evidence>
<keyword evidence="2" id="KW-1185">Reference proteome</keyword>
<dbReference type="Proteomes" id="UP001165186">
    <property type="component" value="Unassembled WGS sequence"/>
</dbReference>
<evidence type="ECO:0000313" key="2">
    <source>
        <dbReference type="Proteomes" id="UP001165186"/>
    </source>
</evidence>